<sequence length="81" mass="8601">MRRGREGWGLVRFLSLSCSLGKTADGTGAHAVALRSCRGTGGHFLVLVTERGGALTFAARRYEGGCGMSVDGEARQLKDEE</sequence>
<reference evidence="2" key="1">
    <citation type="journal article" date="2019" name="Int. J. Syst. Evol. Microbiol.">
        <title>The Global Catalogue of Microorganisms (GCM) 10K type strain sequencing project: providing services to taxonomists for standard genome sequencing and annotation.</title>
        <authorList>
            <consortium name="The Broad Institute Genomics Platform"/>
            <consortium name="The Broad Institute Genome Sequencing Center for Infectious Disease"/>
            <person name="Wu L."/>
            <person name="Ma J."/>
        </authorList>
    </citation>
    <scope>NUCLEOTIDE SEQUENCE [LARGE SCALE GENOMIC DNA]</scope>
    <source>
        <strain evidence="2">JCM 4866</strain>
    </source>
</reference>
<dbReference type="EMBL" id="BMWC01000008">
    <property type="protein sequence ID" value="GGX17557.1"/>
    <property type="molecule type" value="Genomic_DNA"/>
</dbReference>
<keyword evidence="2" id="KW-1185">Reference proteome</keyword>
<proteinExistence type="predicted"/>
<gene>
    <name evidence="1" type="ORF">GCM10010383_54700</name>
</gene>
<protein>
    <recommendedName>
        <fullName evidence="3">Secreted protein</fullName>
    </recommendedName>
</protein>
<accession>A0ABQ2XIC0</accession>
<dbReference type="Proteomes" id="UP000617743">
    <property type="component" value="Unassembled WGS sequence"/>
</dbReference>
<evidence type="ECO:0008006" key="3">
    <source>
        <dbReference type="Google" id="ProtNLM"/>
    </source>
</evidence>
<organism evidence="1 2">
    <name type="scientific">Streptomyces lomondensis</name>
    <dbReference type="NCBI Taxonomy" id="68229"/>
    <lineage>
        <taxon>Bacteria</taxon>
        <taxon>Bacillati</taxon>
        <taxon>Actinomycetota</taxon>
        <taxon>Actinomycetes</taxon>
        <taxon>Kitasatosporales</taxon>
        <taxon>Streptomycetaceae</taxon>
        <taxon>Streptomyces</taxon>
    </lineage>
</organism>
<evidence type="ECO:0000313" key="2">
    <source>
        <dbReference type="Proteomes" id="UP000617743"/>
    </source>
</evidence>
<evidence type="ECO:0000313" key="1">
    <source>
        <dbReference type="EMBL" id="GGX17557.1"/>
    </source>
</evidence>
<name>A0ABQ2XIC0_9ACTN</name>
<comment type="caution">
    <text evidence="1">The sequence shown here is derived from an EMBL/GenBank/DDBJ whole genome shotgun (WGS) entry which is preliminary data.</text>
</comment>